<comment type="caution">
    <text evidence="1">The sequence shown here is derived from an EMBL/GenBank/DDBJ whole genome shotgun (WGS) entry which is preliminary data.</text>
</comment>
<evidence type="ECO:0000313" key="1">
    <source>
        <dbReference type="EMBL" id="KAJ3001952.1"/>
    </source>
</evidence>
<evidence type="ECO:0000313" key="2">
    <source>
        <dbReference type="Proteomes" id="UP001144978"/>
    </source>
</evidence>
<dbReference type="EMBL" id="JANSHE010001591">
    <property type="protein sequence ID" value="KAJ3001952.1"/>
    <property type="molecule type" value="Genomic_DNA"/>
</dbReference>
<keyword evidence="2" id="KW-1185">Reference proteome</keyword>
<protein>
    <submittedName>
        <fullName evidence="1">Uncharacterized protein</fullName>
    </submittedName>
</protein>
<sequence>MRRQAARPGWNALQTERSASDNQPNPGSSQDEIDSGDLQAVQMPFETREATPPQSHQARPSDDGVLPNSDVELDGARHPEDFERETLDGSLQNGAQDEGEMDVPDVTVTLGDMKTALEFIRLLQHASLDNAGLPAELIERIRKPSSVPFSIDNPDVLLSIKLYIATANASDDTYNEIRDVKKTIEELTGVVGQRDDMCVNSCIGYTGPYASLDRCPKCGQDRYCPIKLRAGKKVARQTFTSMLPSTQIQAFFASKDVAPDMGWFFDTARRIIASTPPGSASLKEFQDVVSSSELLRRVADGSIKEHDAVLMFSIDGAQLYQNKASDCWMSLWLLCNIPPDKRYKKPYMIPGVIIPGPNHPQDLDSFLFPSFHHVAAVMHEGLPVYHATLRQLVVSNLFFAFGMADGPGMAMFEGTVGHHGAFGCRVLCGLLGRHKAGGPHYYPAMLKPLGVPVPGCDHDDVLLASLRGPSVEEYNRNLQVLLSARNDTQYKQLRKATGLCKPSIVSGLPRALPIPFCFPPDLMHLAWLNIPDLYLSLWRGTIKGSTQSDAKSWDCAVLATEEMWSTHGRLVERAMPYLPGFFDRPPRNIAEKVNSGYKATEYKTWFYNYAPAMLRHSLPYAYWGQLCELVRGITLLFAETILPEDLIESKQQLSAAVLHHEQLYYARDPDRLHVVRPCVHSVWHAPDMVVSLGSLICVTQLPMERLIGDLGSQIRQPSNPFANLSQRALRRCQENAIKALDSRINHAQDGPHQVPRGAVNLGHGFVLLRARDRSPRRVSPEEGCVFYDFLAVREPGFCANKDRAAFTIKVHKWARLRLPNDTVVRSAWKEREKPLKKLRMARCVKFMDSHDRLNVAEVLYFCEVGEARNIVALVSIFGPRDPELFEASKKTVQLHTYQGTSSLRVIDVKSIRSVVGVIPDDGAVGRDYETDYQHLHEGSQYFVVEKLGFEVTMLESADPEINVDE</sequence>
<reference evidence="1" key="1">
    <citation type="submission" date="2022-08" db="EMBL/GenBank/DDBJ databases">
        <title>Genome Sequence of Pycnoporus sanguineus.</title>
        <authorList>
            <person name="Buettner E."/>
        </authorList>
    </citation>
    <scope>NUCLEOTIDE SEQUENCE</scope>
    <source>
        <strain evidence="1">CG-C14</strain>
    </source>
</reference>
<accession>A0ACC1PW62</accession>
<gene>
    <name evidence="1" type="ORF">NUW54_g6112</name>
</gene>
<organism evidence="1 2">
    <name type="scientific">Trametes sanguinea</name>
    <dbReference type="NCBI Taxonomy" id="158606"/>
    <lineage>
        <taxon>Eukaryota</taxon>
        <taxon>Fungi</taxon>
        <taxon>Dikarya</taxon>
        <taxon>Basidiomycota</taxon>
        <taxon>Agaricomycotina</taxon>
        <taxon>Agaricomycetes</taxon>
        <taxon>Polyporales</taxon>
        <taxon>Polyporaceae</taxon>
        <taxon>Trametes</taxon>
    </lineage>
</organism>
<name>A0ACC1PW62_9APHY</name>
<dbReference type="Proteomes" id="UP001144978">
    <property type="component" value="Unassembled WGS sequence"/>
</dbReference>
<proteinExistence type="predicted"/>